<dbReference type="InterPro" id="IPR013424">
    <property type="entry name" value="Ice-binding_C"/>
</dbReference>
<accession>A0A1I4L0R6</accession>
<reference evidence="3 4" key="1">
    <citation type="submission" date="2016-10" db="EMBL/GenBank/DDBJ databases">
        <authorList>
            <person name="de Groot N.N."/>
        </authorList>
    </citation>
    <scope>NUCLEOTIDE SEQUENCE [LARGE SCALE GENOMIC DNA]</scope>
    <source>
        <strain evidence="3 4">ATCC 43154</strain>
    </source>
</reference>
<dbReference type="EMBL" id="FOTW01000008">
    <property type="protein sequence ID" value="SFL84608.1"/>
    <property type="molecule type" value="Genomic_DNA"/>
</dbReference>
<evidence type="ECO:0000313" key="4">
    <source>
        <dbReference type="Proteomes" id="UP000199470"/>
    </source>
</evidence>
<feature type="domain" description="Ice-binding protein C-terminal" evidence="2">
    <location>
        <begin position="281"/>
        <end position="304"/>
    </location>
</feature>
<evidence type="ECO:0000313" key="3">
    <source>
        <dbReference type="EMBL" id="SFL84608.1"/>
    </source>
</evidence>
<dbReference type="InterPro" id="IPR048213">
    <property type="entry name" value="EDSA_1-like"/>
</dbReference>
<organism evidence="3 4">
    <name type="scientific">Rugamonas rubra</name>
    <dbReference type="NCBI Taxonomy" id="758825"/>
    <lineage>
        <taxon>Bacteria</taxon>
        <taxon>Pseudomonadati</taxon>
        <taxon>Pseudomonadota</taxon>
        <taxon>Betaproteobacteria</taxon>
        <taxon>Burkholderiales</taxon>
        <taxon>Oxalobacteraceae</taxon>
        <taxon>Telluria group</taxon>
        <taxon>Rugamonas</taxon>
    </lineage>
</organism>
<dbReference type="RefSeq" id="WP_093386428.1">
    <property type="nucleotide sequence ID" value="NZ_FOTW01000008.1"/>
</dbReference>
<evidence type="ECO:0000259" key="2">
    <source>
        <dbReference type="Pfam" id="PF07589"/>
    </source>
</evidence>
<dbReference type="OrthoDB" id="8787528at2"/>
<dbReference type="NCBIfam" id="NF041538">
    <property type="entry name" value="PEP_EDSA_1"/>
    <property type="match status" value="1"/>
</dbReference>
<name>A0A1I4L0R6_9BURK</name>
<dbReference type="AlphaFoldDB" id="A0A1I4L0R6"/>
<dbReference type="NCBIfam" id="TIGR02595">
    <property type="entry name" value="PEP_CTERM"/>
    <property type="match status" value="1"/>
</dbReference>
<gene>
    <name evidence="3" type="ORF">SAMN02982985_01760</name>
</gene>
<evidence type="ECO:0000256" key="1">
    <source>
        <dbReference type="SAM" id="SignalP"/>
    </source>
</evidence>
<protein>
    <submittedName>
        <fullName evidence="3">PEP-CTERM protein-sorting domain-containing protein</fullName>
    </submittedName>
</protein>
<keyword evidence="1" id="KW-0732">Signal</keyword>
<feature type="chain" id="PRO_5011510278" evidence="1">
    <location>
        <begin position="25"/>
        <end position="311"/>
    </location>
</feature>
<keyword evidence="4" id="KW-1185">Reference proteome</keyword>
<feature type="signal peptide" evidence="1">
    <location>
        <begin position="1"/>
        <end position="24"/>
    </location>
</feature>
<dbReference type="Proteomes" id="UP000199470">
    <property type="component" value="Unassembled WGS sequence"/>
</dbReference>
<dbReference type="Pfam" id="PF07589">
    <property type="entry name" value="PEP-CTERM"/>
    <property type="match status" value="1"/>
</dbReference>
<proteinExistence type="predicted"/>
<sequence>MNNIHRSVLLAVCALFGISSGAQAYGIGESIMRVSDLKLTDSAGAQYTNAKLLSSSSMAFASVFNSTSPGVGGGDWWRWSTFGDGWDPYEHCSIAGHLDCGPFYLNYFLPFDPQGYHFLPGVGYRNTDLRIKGDILYKPATPMNIDMRGDAATYGAEAYYGGVSLVQFDMTFKLASADRITLSFDADAFSKASNGGSGERLLDRATSQVKFEARLINKTTGVQIFYFAPEELNFLNAPLHGDSVMDPAAKSFSVSSSLLNTSDEYAFSFTQLTASYASTAPVPEPSGVAMLGAGIGLLAFVRRRSRKPAAP</sequence>